<dbReference type="STRING" id="94624.Bpet1962"/>
<feature type="domain" description="HTH lysR-type" evidence="5">
    <location>
        <begin position="14"/>
        <end position="71"/>
    </location>
</feature>
<keyword evidence="7" id="KW-1185">Reference proteome</keyword>
<dbReference type="SUPFAM" id="SSF46785">
    <property type="entry name" value="Winged helix' DNA-binding domain"/>
    <property type="match status" value="1"/>
</dbReference>
<keyword evidence="2" id="KW-0805">Transcription regulation</keyword>
<evidence type="ECO:0000313" key="7">
    <source>
        <dbReference type="Proteomes" id="UP000001225"/>
    </source>
</evidence>
<comment type="similarity">
    <text evidence="1">Belongs to the LysR transcriptional regulatory family.</text>
</comment>
<evidence type="ECO:0000259" key="5">
    <source>
        <dbReference type="PROSITE" id="PS50931"/>
    </source>
</evidence>
<dbReference type="Pfam" id="PF00126">
    <property type="entry name" value="HTH_1"/>
    <property type="match status" value="1"/>
</dbReference>
<dbReference type="PROSITE" id="PS50931">
    <property type="entry name" value="HTH_LYSR"/>
    <property type="match status" value="1"/>
</dbReference>
<dbReference type="InterPro" id="IPR050950">
    <property type="entry name" value="HTH-type_LysR_regulators"/>
</dbReference>
<dbReference type="SUPFAM" id="SSF53850">
    <property type="entry name" value="Periplasmic binding protein-like II"/>
    <property type="match status" value="1"/>
</dbReference>
<organism evidence="6 7">
    <name type="scientific">Bordetella petrii (strain ATCC BAA-461 / DSM 12804 / CCUG 43448 / CIP 107267 / Se-1111R)</name>
    <dbReference type="NCBI Taxonomy" id="340100"/>
    <lineage>
        <taxon>Bacteria</taxon>
        <taxon>Pseudomonadati</taxon>
        <taxon>Pseudomonadota</taxon>
        <taxon>Betaproteobacteria</taxon>
        <taxon>Burkholderiales</taxon>
        <taxon>Alcaligenaceae</taxon>
        <taxon>Bordetella</taxon>
    </lineage>
</organism>
<gene>
    <name evidence="6" type="ordered locus">Bpet1962</name>
</gene>
<reference evidence="6 7" key="1">
    <citation type="journal article" date="2008" name="BMC Genomics">
        <title>The missing link: Bordetella petrii is endowed with both the metabolic versatility of environmental bacteria and virulence traits of pathogenic Bordetellae.</title>
        <authorList>
            <person name="Gross R."/>
            <person name="Guzman C.A."/>
            <person name="Sebaihia M."/>
            <person name="Martins Dos Santos V.A."/>
            <person name="Pieper D.H."/>
            <person name="Koebnik R."/>
            <person name="Lechner M."/>
            <person name="Bartels D."/>
            <person name="Buhrmester J."/>
            <person name="Choudhuri J.V."/>
            <person name="Ebensen T."/>
            <person name="Gaigalat L."/>
            <person name="Herrmann S."/>
            <person name="Khachane A.N."/>
            <person name="Larisch C."/>
            <person name="Link S."/>
            <person name="Linke B."/>
            <person name="Meyer F."/>
            <person name="Mormann S."/>
            <person name="Nakunst D."/>
            <person name="Rueckert C."/>
            <person name="Schneiker-Bekel S."/>
            <person name="Schulze K."/>
            <person name="Vorhoelter F.J."/>
            <person name="Yevsa T."/>
            <person name="Engle J.T."/>
            <person name="Goldman W.E."/>
            <person name="Puehler A."/>
            <person name="Goebel U.B."/>
            <person name="Goesmann A."/>
            <person name="Bloecker H."/>
            <person name="Kaiser O."/>
            <person name="Martinez-Arias R."/>
        </authorList>
    </citation>
    <scope>NUCLEOTIDE SEQUENCE [LARGE SCALE GENOMIC DNA]</scope>
    <source>
        <strain evidence="7">ATCC BAA-461 / DSM 12804 / CCUG 43448 / CIP 107267 / Se-1111R</strain>
    </source>
</reference>
<dbReference type="GO" id="GO:0003677">
    <property type="term" value="F:DNA binding"/>
    <property type="evidence" value="ECO:0007669"/>
    <property type="project" value="UniProtKB-KW"/>
</dbReference>
<dbReference type="GO" id="GO:0005829">
    <property type="term" value="C:cytosol"/>
    <property type="evidence" value="ECO:0007669"/>
    <property type="project" value="TreeGrafter"/>
</dbReference>
<dbReference type="CDD" id="cd05466">
    <property type="entry name" value="PBP2_LTTR_substrate"/>
    <property type="match status" value="1"/>
</dbReference>
<dbReference type="InterPro" id="IPR005119">
    <property type="entry name" value="LysR_subst-bd"/>
</dbReference>
<keyword evidence="3" id="KW-0238">DNA-binding</keyword>
<dbReference type="PRINTS" id="PR00039">
    <property type="entry name" value="HTHLYSR"/>
</dbReference>
<dbReference type="PANTHER" id="PTHR30419:SF8">
    <property type="entry name" value="NITROGEN ASSIMILATION TRANSCRIPTIONAL ACTIVATOR-RELATED"/>
    <property type="match status" value="1"/>
</dbReference>
<evidence type="ECO:0000256" key="4">
    <source>
        <dbReference type="ARBA" id="ARBA00023163"/>
    </source>
</evidence>
<dbReference type="GO" id="GO:0003700">
    <property type="term" value="F:DNA-binding transcription factor activity"/>
    <property type="evidence" value="ECO:0007669"/>
    <property type="project" value="InterPro"/>
</dbReference>
<dbReference type="EMBL" id="AM902716">
    <property type="protein sequence ID" value="CAP42301.1"/>
    <property type="molecule type" value="Genomic_DNA"/>
</dbReference>
<evidence type="ECO:0000256" key="1">
    <source>
        <dbReference type="ARBA" id="ARBA00009437"/>
    </source>
</evidence>
<dbReference type="eggNOG" id="COG0583">
    <property type="taxonomic scope" value="Bacteria"/>
</dbReference>
<dbReference type="PANTHER" id="PTHR30419">
    <property type="entry name" value="HTH-TYPE TRANSCRIPTIONAL REGULATOR YBHD"/>
    <property type="match status" value="1"/>
</dbReference>
<proteinExistence type="inferred from homology"/>
<protein>
    <submittedName>
        <fullName evidence="6">Transcriptional regulator, LysR-family</fullName>
    </submittedName>
</protein>
<accession>A9IJW2</accession>
<dbReference type="Pfam" id="PF03466">
    <property type="entry name" value="LysR_substrate"/>
    <property type="match status" value="1"/>
</dbReference>
<dbReference type="Proteomes" id="UP000001225">
    <property type="component" value="Chromosome"/>
</dbReference>
<dbReference type="Gene3D" id="1.10.10.10">
    <property type="entry name" value="Winged helix-like DNA-binding domain superfamily/Winged helix DNA-binding domain"/>
    <property type="match status" value="1"/>
</dbReference>
<evidence type="ECO:0000256" key="2">
    <source>
        <dbReference type="ARBA" id="ARBA00023015"/>
    </source>
</evidence>
<dbReference type="InterPro" id="IPR000847">
    <property type="entry name" value="LysR_HTH_N"/>
</dbReference>
<evidence type="ECO:0000313" key="6">
    <source>
        <dbReference type="EMBL" id="CAP42301.1"/>
    </source>
</evidence>
<dbReference type="InterPro" id="IPR036390">
    <property type="entry name" value="WH_DNA-bd_sf"/>
</dbReference>
<sequence length="310" mass="32949">MPEAIEPDHLVARLRFRHLRLLTEVQARGSLRAAAQALNLTQPALSKALTEIEHAFGFALFARGARGLTPTAQGQVVLRGAGLLLRELTHVRAEAAAASRYEASVRIGAPPFVAQVYLPDVIGRLVQGQTPVRVQLLEERVPALIAALRRGELDALVTTFPRQMLAQDAGALQAIKLFAVQFAVMAPAGHALTRARRVGWARLSQEPWVMPGVDSMGRKLIEQCFAQAGLPAPLPVVESSSPTTSIQLVAAGLGIGVVPDVALLQHGAFRAGAVKPVRVMPAPPASAVALICRSGPRNPRVALLERALGL</sequence>
<keyword evidence="4" id="KW-0804">Transcription</keyword>
<evidence type="ECO:0000256" key="3">
    <source>
        <dbReference type="ARBA" id="ARBA00023125"/>
    </source>
</evidence>
<dbReference type="Gene3D" id="3.40.190.290">
    <property type="match status" value="1"/>
</dbReference>
<name>A9IJW2_BORPD</name>
<dbReference type="AlphaFoldDB" id="A9IJW2"/>
<dbReference type="KEGG" id="bpt:Bpet1962"/>
<dbReference type="InterPro" id="IPR036388">
    <property type="entry name" value="WH-like_DNA-bd_sf"/>
</dbReference>